<evidence type="ECO:0000313" key="4">
    <source>
        <dbReference type="EMBL" id="SIT55546.1"/>
    </source>
</evidence>
<dbReference type="AlphaFoldDB" id="A0A1R3VB09"/>
<dbReference type="GO" id="GO:0009052">
    <property type="term" value="P:pentose-phosphate shunt, non-oxidative branch"/>
    <property type="evidence" value="ECO:0007669"/>
    <property type="project" value="UniProtKB-UniRule"/>
</dbReference>
<dbReference type="FunFam" id="3.40.50.1360:FF:000001">
    <property type="entry name" value="Ribose-5-phosphate isomerase A"/>
    <property type="match status" value="1"/>
</dbReference>
<dbReference type="NCBIfam" id="TIGR00021">
    <property type="entry name" value="rpiA"/>
    <property type="match status" value="1"/>
</dbReference>
<dbReference type="UniPathway" id="UPA00115">
    <property type="reaction ID" value="UER00412"/>
</dbReference>
<dbReference type="EMBL" id="FTPD01000015">
    <property type="protein sequence ID" value="SIT55546.1"/>
    <property type="molecule type" value="Genomic_DNA"/>
</dbReference>
<feature type="binding site" evidence="3">
    <location>
        <position position="136"/>
    </location>
    <ligand>
        <name>substrate</name>
    </ligand>
</feature>
<feature type="binding site" evidence="3">
    <location>
        <begin position="96"/>
        <end position="99"/>
    </location>
    <ligand>
        <name>substrate</name>
    </ligand>
</feature>
<comment type="catalytic activity">
    <reaction evidence="1 3">
        <text>aldehydo-D-ribose 5-phosphate = D-ribulose 5-phosphate</text>
        <dbReference type="Rhea" id="RHEA:14657"/>
        <dbReference type="ChEBI" id="CHEBI:58121"/>
        <dbReference type="ChEBI" id="CHEBI:58273"/>
        <dbReference type="EC" id="5.3.1.6"/>
    </reaction>
</comment>
<feature type="binding site" evidence="3">
    <location>
        <begin position="109"/>
        <end position="112"/>
    </location>
    <ligand>
        <name>substrate</name>
    </ligand>
</feature>
<keyword evidence="5" id="KW-1185">Reference proteome</keyword>
<name>A0A1R3VB09_9HYPH</name>
<dbReference type="GO" id="GO:0004751">
    <property type="term" value="F:ribose-5-phosphate isomerase activity"/>
    <property type="evidence" value="ECO:0007669"/>
    <property type="project" value="UniProtKB-UniRule"/>
</dbReference>
<dbReference type="PANTHER" id="PTHR43748">
    <property type="entry name" value="RIBOSE-5-PHOSPHATE ISOMERASE 3, CHLOROPLASTIC-RELATED"/>
    <property type="match status" value="1"/>
</dbReference>
<dbReference type="InterPro" id="IPR004788">
    <property type="entry name" value="Ribose5P_isomerase_type_A"/>
</dbReference>
<dbReference type="EC" id="5.3.1.6" evidence="3"/>
<comment type="subunit">
    <text evidence="3">Homodimer.</text>
</comment>
<proteinExistence type="inferred from homology"/>
<dbReference type="CDD" id="cd01398">
    <property type="entry name" value="RPI_A"/>
    <property type="match status" value="1"/>
</dbReference>
<comment type="pathway">
    <text evidence="3">Carbohydrate degradation; pentose phosphate pathway; D-ribose 5-phosphate from D-ribulose 5-phosphate (non-oxidative stage): step 1/1.</text>
</comment>
<keyword evidence="2 3" id="KW-0413">Isomerase</keyword>
<evidence type="ECO:0000256" key="2">
    <source>
        <dbReference type="ARBA" id="ARBA00023235"/>
    </source>
</evidence>
<evidence type="ECO:0000313" key="5">
    <source>
        <dbReference type="Proteomes" id="UP000188388"/>
    </source>
</evidence>
<dbReference type="HAMAP" id="MF_00170">
    <property type="entry name" value="Rib_5P_isom_A"/>
    <property type="match status" value="1"/>
</dbReference>
<dbReference type="InterPro" id="IPR050262">
    <property type="entry name" value="Ribose-5P_isomerase"/>
</dbReference>
<dbReference type="SUPFAM" id="SSF75445">
    <property type="entry name" value="D-ribose-5-phosphate isomerase (RpiA), lid domain"/>
    <property type="match status" value="1"/>
</dbReference>
<protein>
    <recommendedName>
        <fullName evidence="3">Ribose-5-phosphate isomerase A</fullName>
        <ecNumber evidence="3">5.3.1.6</ecNumber>
    </recommendedName>
    <alternativeName>
        <fullName evidence="3">Phosphoriboisomerase A</fullName>
        <shortName evidence="3">PRI</shortName>
    </alternativeName>
</protein>
<dbReference type="NCBIfam" id="NF001924">
    <property type="entry name" value="PRK00702.1"/>
    <property type="match status" value="1"/>
</dbReference>
<dbReference type="PANTHER" id="PTHR43748:SF3">
    <property type="entry name" value="RIBOSE-5-PHOSPHATE ISOMERASE 3, CHLOROPLASTIC-RELATED"/>
    <property type="match status" value="1"/>
</dbReference>
<comment type="function">
    <text evidence="3">Catalyzes the reversible conversion of ribose-5-phosphate to ribulose 5-phosphate.</text>
</comment>
<organism evidence="4 5">
    <name type="scientific">Mesorhizobium prunaredense</name>
    <dbReference type="NCBI Taxonomy" id="1631249"/>
    <lineage>
        <taxon>Bacteria</taxon>
        <taxon>Pseudomonadati</taxon>
        <taxon>Pseudomonadota</taxon>
        <taxon>Alphaproteobacteria</taxon>
        <taxon>Hyphomicrobiales</taxon>
        <taxon>Phyllobacteriaceae</taxon>
        <taxon>Mesorhizobium</taxon>
    </lineage>
</organism>
<accession>A0A1R3VB09</accession>
<feature type="active site" description="Proton acceptor" evidence="3">
    <location>
        <position position="118"/>
    </location>
</feature>
<feature type="binding site" evidence="3">
    <location>
        <begin position="41"/>
        <end position="44"/>
    </location>
    <ligand>
        <name>substrate</name>
    </ligand>
</feature>
<gene>
    <name evidence="3 4" type="primary">rpiA</name>
    <name evidence="4" type="ORF">BQ8794_220110</name>
</gene>
<evidence type="ECO:0000256" key="3">
    <source>
        <dbReference type="HAMAP-Rule" id="MF_00170"/>
    </source>
</evidence>
<dbReference type="Gene3D" id="3.40.50.1360">
    <property type="match status" value="1"/>
</dbReference>
<dbReference type="Proteomes" id="UP000188388">
    <property type="component" value="Unassembled WGS sequence"/>
</dbReference>
<comment type="similarity">
    <text evidence="3">Belongs to the ribose 5-phosphate isomerase family.</text>
</comment>
<dbReference type="SUPFAM" id="SSF100950">
    <property type="entry name" value="NagB/RpiA/CoA transferase-like"/>
    <property type="match status" value="1"/>
</dbReference>
<dbReference type="InterPro" id="IPR037171">
    <property type="entry name" value="NagB/RpiA_transferase-like"/>
</dbReference>
<dbReference type="InterPro" id="IPR020672">
    <property type="entry name" value="Ribose5P_isomerase_typA_subgr"/>
</dbReference>
<evidence type="ECO:0000256" key="1">
    <source>
        <dbReference type="ARBA" id="ARBA00001713"/>
    </source>
</evidence>
<sequence>MLGAPKQAKSGASMDARQLKVEAARAALAHVSDGMRLGIGTGSTADEFVRLLAEKVATGLTIIGVPTSERTAILCGELGVPLSTLQETPELDLTIDGADEIDPELTLIKGGGGALLREKIVAAASARMIVIADRSKMVETLGRFPLPIEVNPFGLRATEIAVAAAAGRLGLSGLVTLRMTGSQPFVTDGGHFILDASFGRIPDTRALSNALHAIPGVVEHGLFIGLASAAIIAGDGVQTVHAARKPGSSTDHDVA</sequence>
<dbReference type="STRING" id="1631249.BQ8794_220110"/>
<reference evidence="5" key="1">
    <citation type="submission" date="2017-01" db="EMBL/GenBank/DDBJ databases">
        <authorList>
            <person name="Brunel B."/>
        </authorList>
    </citation>
    <scope>NUCLEOTIDE SEQUENCE [LARGE SCALE GENOMIC DNA]</scope>
</reference>
<dbReference type="Gene3D" id="3.30.70.260">
    <property type="match status" value="1"/>
</dbReference>
<dbReference type="Pfam" id="PF06026">
    <property type="entry name" value="Rib_5-P_isom_A"/>
    <property type="match status" value="1"/>
</dbReference>